<proteinExistence type="predicted"/>
<name>A0AAU9AJL6_LYSEN</name>
<reference evidence="2 3" key="1">
    <citation type="journal article" date="2017" name="DNA Res.">
        <title>Complete genome sequence and expression profile of the commercial lytic enzyme producer Lysobacter enzymogenes M497-1.</title>
        <authorList>
            <person name="Takami H."/>
            <person name="Toyoda A."/>
            <person name="Uchiyama I."/>
            <person name="Itoh T."/>
            <person name="Takaki Y."/>
            <person name="Arai W."/>
            <person name="Nishi S."/>
            <person name="Kawai M."/>
            <person name="Shinya K."/>
            <person name="Ikeda H."/>
        </authorList>
    </citation>
    <scope>NUCLEOTIDE SEQUENCE [LARGE SCALE GENOMIC DNA]</scope>
    <source>
        <strain evidence="2 3">M497-1</strain>
    </source>
</reference>
<dbReference type="Proteomes" id="UP000218824">
    <property type="component" value="Chromosome"/>
</dbReference>
<gene>
    <name evidence="2" type="ORF">LEN_0368</name>
</gene>
<dbReference type="EMBL" id="AP014940">
    <property type="protein sequence ID" value="BAV95855.1"/>
    <property type="molecule type" value="Genomic_DNA"/>
</dbReference>
<feature type="region of interest" description="Disordered" evidence="1">
    <location>
        <begin position="1"/>
        <end position="25"/>
    </location>
</feature>
<evidence type="ECO:0000313" key="3">
    <source>
        <dbReference type="Proteomes" id="UP000218824"/>
    </source>
</evidence>
<protein>
    <submittedName>
        <fullName evidence="2">Uncharacterized protein</fullName>
    </submittedName>
</protein>
<dbReference type="AlphaFoldDB" id="A0AAU9AJL6"/>
<organism evidence="2 3">
    <name type="scientific">Lysobacter enzymogenes</name>
    <dbReference type="NCBI Taxonomy" id="69"/>
    <lineage>
        <taxon>Bacteria</taxon>
        <taxon>Pseudomonadati</taxon>
        <taxon>Pseudomonadota</taxon>
        <taxon>Gammaproteobacteria</taxon>
        <taxon>Lysobacterales</taxon>
        <taxon>Lysobacteraceae</taxon>
        <taxon>Lysobacter</taxon>
    </lineage>
</organism>
<evidence type="ECO:0000256" key="1">
    <source>
        <dbReference type="SAM" id="MobiDB-lite"/>
    </source>
</evidence>
<dbReference type="KEGG" id="lem:LEN_0368"/>
<evidence type="ECO:0000313" key="2">
    <source>
        <dbReference type="EMBL" id="BAV95855.1"/>
    </source>
</evidence>
<sequence length="59" mass="5914">MGDRGSGIGDRGSGIGDRGSGIGDRGSGIGDWGLGMWRTRGLLLLVIPAKAGIQGFIAT</sequence>
<accession>A0AAU9AJL6</accession>